<organism evidence="1 2">
    <name type="scientific">Aphis craccivora</name>
    <name type="common">Cowpea aphid</name>
    <dbReference type="NCBI Taxonomy" id="307492"/>
    <lineage>
        <taxon>Eukaryota</taxon>
        <taxon>Metazoa</taxon>
        <taxon>Ecdysozoa</taxon>
        <taxon>Arthropoda</taxon>
        <taxon>Hexapoda</taxon>
        <taxon>Insecta</taxon>
        <taxon>Pterygota</taxon>
        <taxon>Neoptera</taxon>
        <taxon>Paraneoptera</taxon>
        <taxon>Hemiptera</taxon>
        <taxon>Sternorrhyncha</taxon>
        <taxon>Aphidomorpha</taxon>
        <taxon>Aphidoidea</taxon>
        <taxon>Aphididae</taxon>
        <taxon>Aphidini</taxon>
        <taxon>Aphis</taxon>
        <taxon>Aphis</taxon>
    </lineage>
</organism>
<comment type="caution">
    <text evidence="1">The sequence shown here is derived from an EMBL/GenBank/DDBJ whole genome shotgun (WGS) entry which is preliminary data.</text>
</comment>
<accession>A0A6G0XA47</accession>
<name>A0A6G0XA47_APHCR</name>
<dbReference type="Proteomes" id="UP000478052">
    <property type="component" value="Unassembled WGS sequence"/>
</dbReference>
<dbReference type="AlphaFoldDB" id="A0A6G0XA47"/>
<protein>
    <submittedName>
        <fullName evidence="1">Uncharacterized protein</fullName>
    </submittedName>
</protein>
<evidence type="ECO:0000313" key="1">
    <source>
        <dbReference type="EMBL" id="KAF0736917.1"/>
    </source>
</evidence>
<reference evidence="1 2" key="1">
    <citation type="submission" date="2019-08" db="EMBL/GenBank/DDBJ databases">
        <title>Whole genome of Aphis craccivora.</title>
        <authorList>
            <person name="Voronova N.V."/>
            <person name="Shulinski R.S."/>
            <person name="Bandarenka Y.V."/>
            <person name="Zhorov D.G."/>
            <person name="Warner D."/>
        </authorList>
    </citation>
    <scope>NUCLEOTIDE SEQUENCE [LARGE SCALE GENOMIC DNA]</scope>
    <source>
        <strain evidence="1">180601</strain>
        <tissue evidence="1">Whole Body</tissue>
    </source>
</reference>
<evidence type="ECO:0000313" key="2">
    <source>
        <dbReference type="Proteomes" id="UP000478052"/>
    </source>
</evidence>
<gene>
    <name evidence="1" type="ORF">FWK35_00019799</name>
</gene>
<keyword evidence="2" id="KW-1185">Reference proteome</keyword>
<proteinExistence type="predicted"/>
<sequence length="96" mass="11286">MCTLDFLNNTNENMEWSYTSDYYTSYTTQPCSTTLLSNSYMANANLKLYDVLLKNNYNVELPSCWLNDLTTNKKLNTKFITFFKMGCYGHRCQRIV</sequence>
<dbReference type="EMBL" id="VUJU01008014">
    <property type="protein sequence ID" value="KAF0736917.1"/>
    <property type="molecule type" value="Genomic_DNA"/>
</dbReference>